<gene>
    <name evidence="4" type="ORF">TVY486_0804740</name>
</gene>
<accession>G0U1B1</accession>
<dbReference type="EMBL" id="HE573024">
    <property type="protein sequence ID" value="CCC49866.1"/>
    <property type="molecule type" value="Genomic_DNA"/>
</dbReference>
<feature type="region of interest" description="Disordered" evidence="2">
    <location>
        <begin position="1"/>
        <end position="21"/>
    </location>
</feature>
<dbReference type="InterPro" id="IPR056889">
    <property type="entry name" value="NET2A-D/KIP1-like_C"/>
</dbReference>
<keyword evidence="1" id="KW-0175">Coiled coil</keyword>
<sequence length="1171" mass="132316">MRRKVISPLSAASCSTDTGGNVSSCKLPPINVAVKEERQPHWGSHHMSRCTSGDGVQSECKITRPKDEAKETETKGLVPRRGRRHADLNQGLHEQKNAAQLCKRWISLYRKEQMAASVFVDIARDLFYDVVVRNNSFIVSNGHEQLAALAARTAVSCFLLEEVANSLSRYEVLSPYVGMLLRLIYVPNTAEERDALGGSVVYTRLQRELKELPQDSAAQVLLHRYARKPYFVAHHELSQKVILYAHSNLAQQERFRRLPRIFDLLSSNWIKSFLRTTLKAWRTVCLKREQNERKHRARWARRFATERIRSVVRVWRVHAQVRLQNAATAESMKSRIRLVTTNMRNLQKEISVLMDESAALSAELERKEETLTSLDKRIAEVEREYKQKMQYVCEIDRIGSKLISSMMRDSQFPEGTESMLPIEVLVLWANTTLVESHIGRLFVATTESLFLELVDSFELGESSKITANKFSQEELPFSSLLAETATVFVPMHYMAGLIHAVDTVAGPTVAEIKGICGLDASVRELRRKMEEDLEAVEESQLASVMKLEKEVGSFVINSYQTVTGSVPLVTAEQLMTRQRGFQLVFLAGLMRYFTNWVDVSLKAQRGVHGSDTNSETQPSCVVDGEHETMDGEAANSVAITSRSASMRSPLPLPPVVAQEHSSGRMRRNTDWMHPPNSHLNWIPMAINQQRWINASFNALHTAVNVALEQPGVCTVKVQEEMPMFMENVTMMRLSDILSRDAAAEGSFFFLLARSVETALPKLRDLFLLYATKATDLNVGGSDESSSKPRKSRTKSMASGGEMLKIIKNSSSDTANSYVYAMDFWRMLRDCRVVGGRGKLHRAAVHRIIEKVAENSSTSLKVSVRGGEMNQSINASRRPRQTRDVPEIDLKPTHYKLRLGPAEFVEALLRCALVWDYMQKLLQDDQRVTRKMDVSQVKSSPETPGSSSFEALVSPYSRLDASERQQHGAVNYTMYDPTWKLRPAAVNEFFNEYIIFCGFRGPTLDAFNRAKRHPQLRTQFVAQQDALFALFSQRAKPKEGFGMRVGAVDAVQGEAHPTPKPAFASVTPASTHTTDSNDVGIVRVLTLSGFQGMAVDFGWYRIRRVTAQVIEDAFLAVVADADHEPRVVFYPEWLDLLCVLAHYFQPNPTVPLYEKVRGFLELYVLNHYREEY</sequence>
<proteinExistence type="predicted"/>
<feature type="coiled-coil region" evidence="1">
    <location>
        <begin position="329"/>
        <end position="384"/>
    </location>
</feature>
<reference evidence="4" key="1">
    <citation type="journal article" date="2012" name="Proc. Natl. Acad. Sci. U.S.A.">
        <title>Antigenic diversity is generated by distinct evolutionary mechanisms in African trypanosome species.</title>
        <authorList>
            <person name="Jackson A.P."/>
            <person name="Berry A."/>
            <person name="Aslett M."/>
            <person name="Allison H.C."/>
            <person name="Burton P."/>
            <person name="Vavrova-Anderson J."/>
            <person name="Brown R."/>
            <person name="Browne H."/>
            <person name="Corton N."/>
            <person name="Hauser H."/>
            <person name="Gamble J."/>
            <person name="Gilderthorp R."/>
            <person name="Marcello L."/>
            <person name="McQuillan J."/>
            <person name="Otto T.D."/>
            <person name="Quail M.A."/>
            <person name="Sanders M.J."/>
            <person name="van Tonder A."/>
            <person name="Ginger M.L."/>
            <person name="Field M.C."/>
            <person name="Barry J.D."/>
            <person name="Hertz-Fowler C."/>
            <person name="Berriman M."/>
        </authorList>
    </citation>
    <scope>NUCLEOTIDE SEQUENCE</scope>
    <source>
        <strain evidence="4">Y486</strain>
    </source>
</reference>
<protein>
    <recommendedName>
        <fullName evidence="3">NET2A-D/KIP1-like C-terminal domain-containing protein</fullName>
    </recommendedName>
</protein>
<evidence type="ECO:0000259" key="3">
    <source>
        <dbReference type="Pfam" id="PF24918"/>
    </source>
</evidence>
<dbReference type="VEuPathDB" id="TriTrypDB:TvY486_0804740"/>
<feature type="region of interest" description="Disordered" evidence="2">
    <location>
        <begin position="777"/>
        <end position="798"/>
    </location>
</feature>
<organism evidence="4">
    <name type="scientific">Trypanosoma vivax (strain Y486)</name>
    <dbReference type="NCBI Taxonomy" id="1055687"/>
    <lineage>
        <taxon>Eukaryota</taxon>
        <taxon>Discoba</taxon>
        <taxon>Euglenozoa</taxon>
        <taxon>Kinetoplastea</taxon>
        <taxon>Metakinetoplastina</taxon>
        <taxon>Trypanosomatida</taxon>
        <taxon>Trypanosomatidae</taxon>
        <taxon>Trypanosoma</taxon>
        <taxon>Duttonella</taxon>
    </lineage>
</organism>
<evidence type="ECO:0000256" key="1">
    <source>
        <dbReference type="SAM" id="Coils"/>
    </source>
</evidence>
<feature type="region of interest" description="Disordered" evidence="2">
    <location>
        <begin position="39"/>
        <end position="59"/>
    </location>
</feature>
<evidence type="ECO:0000256" key="2">
    <source>
        <dbReference type="SAM" id="MobiDB-lite"/>
    </source>
</evidence>
<dbReference type="OMA" id="KHRARWA"/>
<dbReference type="AlphaFoldDB" id="G0U1B1"/>
<feature type="domain" description="NET2A-D/KIP1-like C-terminal" evidence="3">
    <location>
        <begin position="324"/>
        <end position="388"/>
    </location>
</feature>
<feature type="compositionally biased region" description="Polar residues" evidence="2">
    <location>
        <begin position="10"/>
        <end position="21"/>
    </location>
</feature>
<evidence type="ECO:0000313" key="4">
    <source>
        <dbReference type="EMBL" id="CCC49866.1"/>
    </source>
</evidence>
<dbReference type="Pfam" id="PF24918">
    <property type="entry name" value="NET2A_C"/>
    <property type="match status" value="1"/>
</dbReference>
<feature type="region of interest" description="Disordered" evidence="2">
    <location>
        <begin position="643"/>
        <end position="662"/>
    </location>
</feature>
<name>G0U1B1_TRYVY</name>